<proteinExistence type="predicted"/>
<sequence length="329" mass="37158">MRNYVRKSERSVCTPELLEQARQRIANGESKLAIAKSIGITEAALRKRLEKGYGVEKLGRFKPTFTTEQENELASHCKTLDECFYELSFMDFRRSVYKYADINNIPSGFNQESRTAGKEWALSFMRRHNLSLRTPQQTSLGRMMGFNRVQVGIFFNNLREITTKYRFTADRIYNMDETGMSTVPNNVPKVVSATGKKAVGKISSGERGELVTAVCAISAQGSYVPPALIFKRKRQKPELMDGAPCGSKMFISDTGYINSDLFYEWVEHFQVSTKATKENPGLLILDNHSSHQSLKTVLYCRENGIVLLSIPPHSSHKPMFLPGAQDQLC</sequence>
<protein>
    <recommendedName>
        <fullName evidence="1">DDE-1 domain-containing protein</fullName>
    </recommendedName>
</protein>
<dbReference type="PANTHER" id="PTHR19303:SF74">
    <property type="entry name" value="POGO TRANSPOSABLE ELEMENT WITH KRAB DOMAIN"/>
    <property type="match status" value="1"/>
</dbReference>
<accession>A0ABM1YPH5</accession>
<reference evidence="2" key="2">
    <citation type="submission" date="2025-05" db="UniProtKB">
        <authorList>
            <consortium name="EnsemblMetazoa"/>
        </authorList>
    </citation>
    <scope>IDENTIFICATION</scope>
    <source>
        <strain evidence="2">Foshan</strain>
    </source>
</reference>
<dbReference type="Gene3D" id="3.30.420.10">
    <property type="entry name" value="Ribonuclease H-like superfamily/Ribonuclease H"/>
    <property type="match status" value="1"/>
</dbReference>
<dbReference type="GeneID" id="115254287"/>
<dbReference type="Proteomes" id="UP000069940">
    <property type="component" value="Unassembled WGS sequence"/>
</dbReference>
<reference evidence="3" key="1">
    <citation type="journal article" date="2015" name="Proc. Natl. Acad. Sci. U.S.A.">
        <title>Genome sequence of the Asian Tiger mosquito, Aedes albopictus, reveals insights into its biology, genetics, and evolution.</title>
        <authorList>
            <person name="Chen X.G."/>
            <person name="Jiang X."/>
            <person name="Gu J."/>
            <person name="Xu M."/>
            <person name="Wu Y."/>
            <person name="Deng Y."/>
            <person name="Zhang C."/>
            <person name="Bonizzoni M."/>
            <person name="Dermauw W."/>
            <person name="Vontas J."/>
            <person name="Armbruster P."/>
            <person name="Huang X."/>
            <person name="Yang Y."/>
            <person name="Zhang H."/>
            <person name="He W."/>
            <person name="Peng H."/>
            <person name="Liu Y."/>
            <person name="Wu K."/>
            <person name="Chen J."/>
            <person name="Lirakis M."/>
            <person name="Topalis P."/>
            <person name="Van Leeuwen T."/>
            <person name="Hall A.B."/>
            <person name="Jiang X."/>
            <person name="Thorpe C."/>
            <person name="Mueller R.L."/>
            <person name="Sun C."/>
            <person name="Waterhouse R.M."/>
            <person name="Yan G."/>
            <person name="Tu Z.J."/>
            <person name="Fang X."/>
            <person name="James A.A."/>
        </authorList>
    </citation>
    <scope>NUCLEOTIDE SEQUENCE [LARGE SCALE GENOMIC DNA]</scope>
    <source>
        <strain evidence="3">Foshan</strain>
    </source>
</reference>
<name>A0ABM1YPH5_AEDAL</name>
<feature type="domain" description="DDE-1" evidence="1">
    <location>
        <begin position="209"/>
        <end position="317"/>
    </location>
</feature>
<evidence type="ECO:0000313" key="2">
    <source>
        <dbReference type="EnsemblMetazoa" id="AALFPA23_010966.P15477"/>
    </source>
</evidence>
<dbReference type="InterPro" id="IPR004875">
    <property type="entry name" value="DDE_SF_endonuclease_dom"/>
</dbReference>
<evidence type="ECO:0000259" key="1">
    <source>
        <dbReference type="Pfam" id="PF03184"/>
    </source>
</evidence>
<dbReference type="Pfam" id="PF03184">
    <property type="entry name" value="DDE_1"/>
    <property type="match status" value="1"/>
</dbReference>
<evidence type="ECO:0000313" key="3">
    <source>
        <dbReference type="Proteomes" id="UP000069940"/>
    </source>
</evidence>
<keyword evidence="3" id="KW-1185">Reference proteome</keyword>
<dbReference type="PANTHER" id="PTHR19303">
    <property type="entry name" value="TRANSPOSON"/>
    <property type="match status" value="1"/>
</dbReference>
<dbReference type="InterPro" id="IPR050863">
    <property type="entry name" value="CenT-Element_Derived"/>
</dbReference>
<organism evidence="2 3">
    <name type="scientific">Aedes albopictus</name>
    <name type="common">Asian tiger mosquito</name>
    <name type="synonym">Stegomyia albopicta</name>
    <dbReference type="NCBI Taxonomy" id="7160"/>
    <lineage>
        <taxon>Eukaryota</taxon>
        <taxon>Metazoa</taxon>
        <taxon>Ecdysozoa</taxon>
        <taxon>Arthropoda</taxon>
        <taxon>Hexapoda</taxon>
        <taxon>Insecta</taxon>
        <taxon>Pterygota</taxon>
        <taxon>Neoptera</taxon>
        <taxon>Endopterygota</taxon>
        <taxon>Diptera</taxon>
        <taxon>Nematocera</taxon>
        <taxon>Culicoidea</taxon>
        <taxon>Culicidae</taxon>
        <taxon>Culicinae</taxon>
        <taxon>Aedini</taxon>
        <taxon>Aedes</taxon>
        <taxon>Stegomyia</taxon>
    </lineage>
</organism>
<dbReference type="RefSeq" id="XP_029707548.2">
    <property type="nucleotide sequence ID" value="XM_029851688.2"/>
</dbReference>
<dbReference type="InterPro" id="IPR036397">
    <property type="entry name" value="RNaseH_sf"/>
</dbReference>
<dbReference type="EnsemblMetazoa" id="AALFPA23_010966.R15477">
    <property type="protein sequence ID" value="AALFPA23_010966.P15477"/>
    <property type="gene ID" value="AALFPA23_010966"/>
</dbReference>